<reference evidence="1" key="1">
    <citation type="submission" date="2020-10" db="EMBL/GenBank/DDBJ databases">
        <authorList>
            <person name="Kusch S."/>
        </authorList>
    </citation>
    <scope>NUCLEOTIDE SEQUENCE</scope>
    <source>
        <strain evidence="1">SwB9</strain>
    </source>
</reference>
<accession>A0A8H2ZUJ7</accession>
<evidence type="ECO:0000313" key="2">
    <source>
        <dbReference type="Proteomes" id="UP000624404"/>
    </source>
</evidence>
<sequence>MPLDCSLEKLPTEIILRIMQFLSVYHISIALTCPRMYKIFKDVHPQPLSLCSTGVPPRLDPSNTKRMHLKLLEYAWIMRVYEPKDYIFEVIMTRKCKRVPNDKIYRYQYYGRFLCRPYYDNQKNRTDLKHRYRDYELYTQCWSKQMPKDFHYPYPYNKGRFMYEMEMKEAIHVLFDSMDDVSPDEYKERIFFMWKFLKIGSNAEVNGLVTANLSLKYFGQWREMMEF</sequence>
<protein>
    <submittedName>
        <fullName evidence="1">64d723a7-324f-4055-a651-7cb033af555c-CDS</fullName>
    </submittedName>
</protein>
<proteinExistence type="predicted"/>
<evidence type="ECO:0000313" key="1">
    <source>
        <dbReference type="EMBL" id="CAD6449022.1"/>
    </source>
</evidence>
<dbReference type="EMBL" id="CAJHIA010000033">
    <property type="protein sequence ID" value="CAD6449022.1"/>
    <property type="molecule type" value="Genomic_DNA"/>
</dbReference>
<keyword evidence="2" id="KW-1185">Reference proteome</keyword>
<dbReference type="Proteomes" id="UP000624404">
    <property type="component" value="Unassembled WGS sequence"/>
</dbReference>
<dbReference type="OrthoDB" id="3500213at2759"/>
<organism evidence="1 2">
    <name type="scientific">Sclerotinia trifoliorum</name>
    <dbReference type="NCBI Taxonomy" id="28548"/>
    <lineage>
        <taxon>Eukaryota</taxon>
        <taxon>Fungi</taxon>
        <taxon>Dikarya</taxon>
        <taxon>Ascomycota</taxon>
        <taxon>Pezizomycotina</taxon>
        <taxon>Leotiomycetes</taxon>
        <taxon>Helotiales</taxon>
        <taxon>Sclerotiniaceae</taxon>
        <taxon>Sclerotinia</taxon>
    </lineage>
</organism>
<name>A0A8H2ZUJ7_9HELO</name>
<comment type="caution">
    <text evidence="1">The sequence shown here is derived from an EMBL/GenBank/DDBJ whole genome shotgun (WGS) entry which is preliminary data.</text>
</comment>
<gene>
    <name evidence="1" type="ORF">SCLTRI_LOCUS8818</name>
</gene>
<dbReference type="CDD" id="cd09917">
    <property type="entry name" value="F-box_SF"/>
    <property type="match status" value="1"/>
</dbReference>
<dbReference type="AlphaFoldDB" id="A0A8H2ZUJ7"/>